<sequence length="41" mass="4774">MSSNCLFFGLWCAFANKPMVKNPFYFISLTCPRPIAPYLRQ</sequence>
<reference evidence="1" key="1">
    <citation type="submission" date="2018-06" db="EMBL/GenBank/DDBJ databases">
        <authorList>
            <person name="Zhirakovskaya E."/>
        </authorList>
    </citation>
    <scope>NUCLEOTIDE SEQUENCE</scope>
</reference>
<organism evidence="1">
    <name type="scientific">hydrothermal vent metagenome</name>
    <dbReference type="NCBI Taxonomy" id="652676"/>
    <lineage>
        <taxon>unclassified sequences</taxon>
        <taxon>metagenomes</taxon>
        <taxon>ecological metagenomes</taxon>
    </lineage>
</organism>
<gene>
    <name evidence="1" type="ORF">MNBD_ALPHA11-2344</name>
</gene>
<proteinExistence type="predicted"/>
<name>A0A3B0TLY5_9ZZZZ</name>
<dbReference type="AlphaFoldDB" id="A0A3B0TLY5"/>
<protein>
    <submittedName>
        <fullName evidence="1">Uncharacterized protein</fullName>
    </submittedName>
</protein>
<accession>A0A3B0TLY5</accession>
<evidence type="ECO:0000313" key="1">
    <source>
        <dbReference type="EMBL" id="VAW17660.1"/>
    </source>
</evidence>
<dbReference type="EMBL" id="UOEQ01000146">
    <property type="protein sequence ID" value="VAW17660.1"/>
    <property type="molecule type" value="Genomic_DNA"/>
</dbReference>